<evidence type="ECO:0000313" key="8">
    <source>
        <dbReference type="Proteomes" id="UP000572817"/>
    </source>
</evidence>
<proteinExistence type="predicted"/>
<accession>A0A8H4N9D8</accession>
<dbReference type="GO" id="GO:0008270">
    <property type="term" value="F:zinc ion binding"/>
    <property type="evidence" value="ECO:0007669"/>
    <property type="project" value="UniProtKB-KW"/>
</dbReference>
<dbReference type="InterPro" id="IPR013083">
    <property type="entry name" value="Znf_RING/FYVE/PHD"/>
</dbReference>
<dbReference type="InterPro" id="IPR001841">
    <property type="entry name" value="Znf_RING"/>
</dbReference>
<evidence type="ECO:0000256" key="2">
    <source>
        <dbReference type="ARBA" id="ARBA00022771"/>
    </source>
</evidence>
<protein>
    <submittedName>
        <fullName evidence="7">Zinc finger RING-type protein</fullName>
    </submittedName>
</protein>
<dbReference type="PROSITE" id="PS50089">
    <property type="entry name" value="ZF_RING_2"/>
    <property type="match status" value="1"/>
</dbReference>
<feature type="compositionally biased region" description="Polar residues" evidence="5">
    <location>
        <begin position="69"/>
        <end position="81"/>
    </location>
</feature>
<keyword evidence="3" id="KW-0862">Zinc</keyword>
<dbReference type="OrthoDB" id="6270329at2759"/>
<sequence length="380" mass="41025">MSARPLAHNSSPDHQQSAALPPPQPSWSWDAIPSSSPSLPGRHEAIQQLTLPPMHMQQDPDSDLDPANNAPQPEQSASRSSFLAHILNSGEDMPGTRRPAATSSSRPPNPPYTLSRPAHPPPTHSSDSSTQHDPRLHASHGYVDLTREQSPPISQERSTLRTLHHNLPSAVESPRNTNSVPSPFEPASLSSSPMAPTRRRKRESTSPLFVPLSPSPKRAKRNDDSSSGRRGSRQGATGGPSNAAAEVEEIERIDLLNDDTPLAEALQKQRAEQVKAQQESQNGADALPRLTTITCVICMDTFKDLTATACGHLFCHECLMEALIAGEARAGPGEPKRSQCPVCRKALSRNKTGDIIPILMKQALATQPRRQKATTTTAPA</sequence>
<dbReference type="SMART" id="SM00184">
    <property type="entry name" value="RING"/>
    <property type="match status" value="1"/>
</dbReference>
<evidence type="ECO:0000256" key="4">
    <source>
        <dbReference type="PROSITE-ProRule" id="PRU00175"/>
    </source>
</evidence>
<dbReference type="Gene3D" id="3.30.40.10">
    <property type="entry name" value="Zinc/RING finger domain, C3HC4 (zinc finger)"/>
    <property type="match status" value="1"/>
</dbReference>
<keyword evidence="8" id="KW-1185">Reference proteome</keyword>
<evidence type="ECO:0000256" key="1">
    <source>
        <dbReference type="ARBA" id="ARBA00022723"/>
    </source>
</evidence>
<feature type="region of interest" description="Disordered" evidence="5">
    <location>
        <begin position="1"/>
        <end position="246"/>
    </location>
</feature>
<evidence type="ECO:0000256" key="3">
    <source>
        <dbReference type="ARBA" id="ARBA00022833"/>
    </source>
</evidence>
<keyword evidence="2 4" id="KW-0863">Zinc-finger</keyword>
<dbReference type="EMBL" id="WWBZ02000001">
    <property type="protein sequence ID" value="KAF4314005.1"/>
    <property type="molecule type" value="Genomic_DNA"/>
</dbReference>
<dbReference type="InterPro" id="IPR017907">
    <property type="entry name" value="Znf_RING_CS"/>
</dbReference>
<evidence type="ECO:0000313" key="7">
    <source>
        <dbReference type="EMBL" id="KAF4314005.1"/>
    </source>
</evidence>
<feature type="compositionally biased region" description="Polar residues" evidence="5">
    <location>
        <begin position="148"/>
        <end position="161"/>
    </location>
</feature>
<evidence type="ECO:0000259" key="6">
    <source>
        <dbReference type="PROSITE" id="PS50089"/>
    </source>
</evidence>
<name>A0A8H4N9D8_9PEZI</name>
<keyword evidence="1" id="KW-0479">Metal-binding</keyword>
<dbReference type="PROSITE" id="PS00518">
    <property type="entry name" value="ZF_RING_1"/>
    <property type="match status" value="1"/>
</dbReference>
<dbReference type="AlphaFoldDB" id="A0A8H4N9D8"/>
<evidence type="ECO:0000256" key="5">
    <source>
        <dbReference type="SAM" id="MobiDB-lite"/>
    </source>
</evidence>
<dbReference type="Proteomes" id="UP000572817">
    <property type="component" value="Unassembled WGS sequence"/>
</dbReference>
<dbReference type="PANTHER" id="PTHR23041:SF78">
    <property type="entry name" value="E3 UBIQUITIN-PROTEIN LIGASE RNF4"/>
    <property type="match status" value="1"/>
</dbReference>
<dbReference type="Pfam" id="PF13923">
    <property type="entry name" value="zf-C3HC4_2"/>
    <property type="match status" value="1"/>
</dbReference>
<organism evidence="7 8">
    <name type="scientific">Botryosphaeria dothidea</name>
    <dbReference type="NCBI Taxonomy" id="55169"/>
    <lineage>
        <taxon>Eukaryota</taxon>
        <taxon>Fungi</taxon>
        <taxon>Dikarya</taxon>
        <taxon>Ascomycota</taxon>
        <taxon>Pezizomycotina</taxon>
        <taxon>Dothideomycetes</taxon>
        <taxon>Dothideomycetes incertae sedis</taxon>
        <taxon>Botryosphaeriales</taxon>
        <taxon>Botryosphaeriaceae</taxon>
        <taxon>Botryosphaeria</taxon>
    </lineage>
</organism>
<dbReference type="SUPFAM" id="SSF57850">
    <property type="entry name" value="RING/U-box"/>
    <property type="match status" value="1"/>
</dbReference>
<reference evidence="7" key="1">
    <citation type="submission" date="2020-04" db="EMBL/GenBank/DDBJ databases">
        <title>Genome Assembly and Annotation of Botryosphaeria dothidea sdau 11-99, a Latent Pathogen of Apple Fruit Ring Rot in China.</title>
        <authorList>
            <person name="Yu C."/>
            <person name="Diao Y."/>
            <person name="Lu Q."/>
            <person name="Zhao J."/>
            <person name="Cui S."/>
            <person name="Peng C."/>
            <person name="He B."/>
            <person name="Liu H."/>
        </authorList>
    </citation>
    <scope>NUCLEOTIDE SEQUENCE [LARGE SCALE GENOMIC DNA]</scope>
    <source>
        <strain evidence="7">Sdau11-99</strain>
    </source>
</reference>
<dbReference type="PANTHER" id="PTHR23041">
    <property type="entry name" value="RING FINGER DOMAIN-CONTAINING"/>
    <property type="match status" value="1"/>
</dbReference>
<dbReference type="InterPro" id="IPR047134">
    <property type="entry name" value="RNF4"/>
</dbReference>
<feature type="domain" description="RING-type" evidence="6">
    <location>
        <begin position="295"/>
        <end position="344"/>
    </location>
</feature>
<gene>
    <name evidence="7" type="ORF">GTA08_BOTSDO01566</name>
</gene>
<comment type="caution">
    <text evidence="7">The sequence shown here is derived from an EMBL/GenBank/DDBJ whole genome shotgun (WGS) entry which is preliminary data.</text>
</comment>